<keyword evidence="2" id="KW-1185">Reference proteome</keyword>
<proteinExistence type="predicted"/>
<dbReference type="AlphaFoldDB" id="A0AAV0HP83"/>
<reference evidence="1" key="1">
    <citation type="submission" date="2022-08" db="EMBL/GenBank/DDBJ databases">
        <authorList>
            <person name="Gutierrez-Valencia J."/>
        </authorList>
    </citation>
    <scope>NUCLEOTIDE SEQUENCE</scope>
</reference>
<organism evidence="1 2">
    <name type="scientific">Linum tenue</name>
    <dbReference type="NCBI Taxonomy" id="586396"/>
    <lineage>
        <taxon>Eukaryota</taxon>
        <taxon>Viridiplantae</taxon>
        <taxon>Streptophyta</taxon>
        <taxon>Embryophyta</taxon>
        <taxon>Tracheophyta</taxon>
        <taxon>Spermatophyta</taxon>
        <taxon>Magnoliopsida</taxon>
        <taxon>eudicotyledons</taxon>
        <taxon>Gunneridae</taxon>
        <taxon>Pentapetalae</taxon>
        <taxon>rosids</taxon>
        <taxon>fabids</taxon>
        <taxon>Malpighiales</taxon>
        <taxon>Linaceae</taxon>
        <taxon>Linum</taxon>
    </lineage>
</organism>
<accession>A0AAV0HP83</accession>
<name>A0AAV0HP83_9ROSI</name>
<evidence type="ECO:0000313" key="1">
    <source>
        <dbReference type="EMBL" id="CAI0386758.1"/>
    </source>
</evidence>
<evidence type="ECO:0000313" key="2">
    <source>
        <dbReference type="Proteomes" id="UP001154282"/>
    </source>
</evidence>
<protein>
    <submittedName>
        <fullName evidence="1">Uncharacterized protein</fullName>
    </submittedName>
</protein>
<sequence>MSKSMRCGRDAQFQILIRRNRPNRIVAVALIFTSVSRQRRCSGPDPHIHFLVQGCLLYRFDSCGCRTMNGQTFRKFWWIKTRFGDFSSNVLRWPGNFYQSRVL</sequence>
<comment type="caution">
    <text evidence="1">The sequence shown here is derived from an EMBL/GenBank/DDBJ whole genome shotgun (WGS) entry which is preliminary data.</text>
</comment>
<dbReference type="EMBL" id="CAMGYJ010000002">
    <property type="protein sequence ID" value="CAI0386758.1"/>
    <property type="molecule type" value="Genomic_DNA"/>
</dbReference>
<gene>
    <name evidence="1" type="ORF">LITE_LOCUS5213</name>
</gene>
<dbReference type="Proteomes" id="UP001154282">
    <property type="component" value="Unassembled WGS sequence"/>
</dbReference>